<keyword evidence="4" id="KW-1185">Reference proteome</keyword>
<feature type="repeat" description="TPR" evidence="1">
    <location>
        <begin position="39"/>
        <end position="72"/>
    </location>
</feature>
<evidence type="ECO:0000256" key="2">
    <source>
        <dbReference type="SAM" id="MobiDB-lite"/>
    </source>
</evidence>
<dbReference type="EMBL" id="QEIN01000010">
    <property type="protein sequence ID" value="RCV62104.1"/>
    <property type="molecule type" value="Genomic_DNA"/>
</dbReference>
<sequence>MAETTYEIFARGQKHFELGDPIGAARILAPLAETEPNSRSILELLGRAYFHSAQLGKAERTFRRLIELDPCDAWAHIALARALERQNREEEAAPHRRMHAAMSGGSLD</sequence>
<dbReference type="OrthoDB" id="9799122at2"/>
<dbReference type="Proteomes" id="UP000253318">
    <property type="component" value="Unassembled WGS sequence"/>
</dbReference>
<dbReference type="Pfam" id="PF13428">
    <property type="entry name" value="TPR_14"/>
    <property type="match status" value="1"/>
</dbReference>
<gene>
    <name evidence="3" type="ORF">DEF24_02340</name>
</gene>
<accession>A0A368TB79</accession>
<protein>
    <submittedName>
        <fullName evidence="3">Uncharacterized protein</fullName>
    </submittedName>
</protein>
<dbReference type="InterPro" id="IPR011990">
    <property type="entry name" value="TPR-like_helical_dom_sf"/>
</dbReference>
<dbReference type="Gene3D" id="1.25.40.10">
    <property type="entry name" value="Tetratricopeptide repeat domain"/>
    <property type="match status" value="1"/>
</dbReference>
<dbReference type="AlphaFoldDB" id="A0A368TB79"/>
<dbReference type="SUPFAM" id="SSF48452">
    <property type="entry name" value="TPR-like"/>
    <property type="match status" value="1"/>
</dbReference>
<dbReference type="PROSITE" id="PS50005">
    <property type="entry name" value="TPR"/>
    <property type="match status" value="1"/>
</dbReference>
<name>A0A368TB79_9ACTN</name>
<evidence type="ECO:0000256" key="1">
    <source>
        <dbReference type="PROSITE-ProRule" id="PRU00339"/>
    </source>
</evidence>
<proteinExistence type="predicted"/>
<comment type="caution">
    <text evidence="3">The sequence shown here is derived from an EMBL/GenBank/DDBJ whole genome shotgun (WGS) entry which is preliminary data.</text>
</comment>
<evidence type="ECO:0000313" key="4">
    <source>
        <dbReference type="Proteomes" id="UP000253318"/>
    </source>
</evidence>
<dbReference type="InterPro" id="IPR019734">
    <property type="entry name" value="TPR_rpt"/>
</dbReference>
<feature type="region of interest" description="Disordered" evidence="2">
    <location>
        <begin position="87"/>
        <end position="108"/>
    </location>
</feature>
<organism evidence="3 4">
    <name type="scientific">Marinitenerispora sediminis</name>
    <dbReference type="NCBI Taxonomy" id="1931232"/>
    <lineage>
        <taxon>Bacteria</taxon>
        <taxon>Bacillati</taxon>
        <taxon>Actinomycetota</taxon>
        <taxon>Actinomycetes</taxon>
        <taxon>Streptosporangiales</taxon>
        <taxon>Nocardiopsidaceae</taxon>
        <taxon>Marinitenerispora</taxon>
    </lineage>
</organism>
<evidence type="ECO:0000313" key="3">
    <source>
        <dbReference type="EMBL" id="RCV62104.1"/>
    </source>
</evidence>
<reference evidence="3 4" key="1">
    <citation type="submission" date="2018-04" db="EMBL/GenBank/DDBJ databases">
        <title>Novel actinobacteria from marine sediment.</title>
        <authorList>
            <person name="Ng Z.Y."/>
            <person name="Tan G.Y.A."/>
        </authorList>
    </citation>
    <scope>NUCLEOTIDE SEQUENCE [LARGE SCALE GENOMIC DNA]</scope>
    <source>
        <strain evidence="3 4">TPS81</strain>
    </source>
</reference>
<keyword evidence="1" id="KW-0802">TPR repeat</keyword>
<dbReference type="RefSeq" id="WP_114396977.1">
    <property type="nucleotide sequence ID" value="NZ_QEIM01000023.1"/>
</dbReference>